<reference evidence="2 3" key="1">
    <citation type="journal article" date="2015" name="Fungal Genet. Biol.">
        <title>Evolution of novel wood decay mechanisms in Agaricales revealed by the genome sequences of Fistulina hepatica and Cylindrobasidium torrendii.</title>
        <authorList>
            <person name="Floudas D."/>
            <person name="Held B.W."/>
            <person name="Riley R."/>
            <person name="Nagy L.G."/>
            <person name="Koehler G."/>
            <person name="Ransdell A.S."/>
            <person name="Younus H."/>
            <person name="Chow J."/>
            <person name="Chiniquy J."/>
            <person name="Lipzen A."/>
            <person name="Tritt A."/>
            <person name="Sun H."/>
            <person name="Haridas S."/>
            <person name="LaButti K."/>
            <person name="Ohm R.A."/>
            <person name="Kues U."/>
            <person name="Blanchette R.A."/>
            <person name="Grigoriev I.V."/>
            <person name="Minto R.E."/>
            <person name="Hibbett D.S."/>
        </authorList>
    </citation>
    <scope>NUCLEOTIDE SEQUENCE [LARGE SCALE GENOMIC DNA]</scope>
    <source>
        <strain evidence="2 3">ATCC 64428</strain>
    </source>
</reference>
<dbReference type="AlphaFoldDB" id="A0A0D7AKC3"/>
<accession>A0A0D7AKC3</accession>
<dbReference type="OrthoDB" id="2626014at2759"/>
<name>A0A0D7AKC3_9AGAR</name>
<evidence type="ECO:0000313" key="2">
    <source>
        <dbReference type="EMBL" id="KIY51228.1"/>
    </source>
</evidence>
<gene>
    <name evidence="2" type="ORF">FISHEDRAFT_64268</name>
</gene>
<sequence length="178" mass="20086">MDNFGGKRNDVVDFGFDVDYSGQQWFQEPPPPRPPVTPQAPPATTPQFQPNDAVIEQNDRISFALSCAVNTAYANYAKFGQLGVLGWSSEFSELIDFLKEMGFKGNMFVTTRQIALQACDDLVILLKTKMKDIQMQIIVMYFSSQVARLRRFLDGGREWTDYPTPNFPQPSNYPTAAP</sequence>
<dbReference type="Proteomes" id="UP000054144">
    <property type="component" value="Unassembled WGS sequence"/>
</dbReference>
<protein>
    <submittedName>
        <fullName evidence="2">Uncharacterized protein</fullName>
    </submittedName>
</protein>
<evidence type="ECO:0000256" key="1">
    <source>
        <dbReference type="SAM" id="MobiDB-lite"/>
    </source>
</evidence>
<proteinExistence type="predicted"/>
<evidence type="ECO:0000313" key="3">
    <source>
        <dbReference type="Proteomes" id="UP000054144"/>
    </source>
</evidence>
<feature type="region of interest" description="Disordered" evidence="1">
    <location>
        <begin position="23"/>
        <end position="44"/>
    </location>
</feature>
<keyword evidence="3" id="KW-1185">Reference proteome</keyword>
<organism evidence="2 3">
    <name type="scientific">Fistulina hepatica ATCC 64428</name>
    <dbReference type="NCBI Taxonomy" id="1128425"/>
    <lineage>
        <taxon>Eukaryota</taxon>
        <taxon>Fungi</taxon>
        <taxon>Dikarya</taxon>
        <taxon>Basidiomycota</taxon>
        <taxon>Agaricomycotina</taxon>
        <taxon>Agaricomycetes</taxon>
        <taxon>Agaricomycetidae</taxon>
        <taxon>Agaricales</taxon>
        <taxon>Fistulinaceae</taxon>
        <taxon>Fistulina</taxon>
    </lineage>
</organism>
<dbReference type="EMBL" id="KN881666">
    <property type="protein sequence ID" value="KIY51228.1"/>
    <property type="molecule type" value="Genomic_DNA"/>
</dbReference>
<feature type="compositionally biased region" description="Pro residues" evidence="1">
    <location>
        <begin position="28"/>
        <end position="44"/>
    </location>
</feature>